<evidence type="ECO:0000256" key="1">
    <source>
        <dbReference type="ARBA" id="ARBA00023002"/>
    </source>
</evidence>
<evidence type="ECO:0000256" key="2">
    <source>
        <dbReference type="PROSITE-ProRule" id="PRU10007"/>
    </source>
</evidence>
<dbReference type="EC" id="1.2.1.-" evidence="5"/>
<dbReference type="InterPro" id="IPR029510">
    <property type="entry name" value="Ald_DH_CS_GLU"/>
</dbReference>
<dbReference type="Proteomes" id="UP001333102">
    <property type="component" value="Chromosome"/>
</dbReference>
<dbReference type="Gene3D" id="3.40.605.10">
    <property type="entry name" value="Aldehyde Dehydrogenase, Chain A, domain 1"/>
    <property type="match status" value="1"/>
</dbReference>
<sequence>MAIDGVRRWERRLFIDGEWVAASGGDRSYLVIDPATGEAFAEAADGSPADVDAAVRAASAAMDDARWLGIDPLERSRTLHRIAQLIRERQDQLADLMTRENGMPVSFAQWLEIPMAADVFDYFAALVPTTGGRTLPFSLPGPQGQYLLFTLKEPVGVVGLITPWNFPLLMPAWKVAAALAAGCSAVLKPAPETPFTALALAEICAEAGVPPGVLNVVPGGDETGAALVAHPGVAKIAFTGETATGAKILAAAAPDIKRVTLELGGKSPNIVFDDVPLEEAVSGAVFGVYLNSGQVCQAGTRVLVQETIYERFVEALAERVRQLKVGPGRDPATDVGPVIREHQLRRILGYVETGTREGARLVVGGRRLEALGPGYFVEPTVFAGVTAEMTIAREEIFGPVAAVIPFRDEAHAIELANRTLYGLAAGVWTRDVKRALRVARGVRAGTVWVNTYQVLSPTAPFGGYRQSGLGRELGPDALEPYLETKTVIVDLNEEALRFF</sequence>
<dbReference type="InterPro" id="IPR015590">
    <property type="entry name" value="Aldehyde_DH_dom"/>
</dbReference>
<keyword evidence="1 3" id="KW-0560">Oxidoreductase</keyword>
<organism evidence="5 6">
    <name type="scientific">Geochorda subterranea</name>
    <dbReference type="NCBI Taxonomy" id="3109564"/>
    <lineage>
        <taxon>Bacteria</taxon>
        <taxon>Bacillati</taxon>
        <taxon>Bacillota</taxon>
        <taxon>Limnochordia</taxon>
        <taxon>Limnochordales</taxon>
        <taxon>Geochordaceae</taxon>
        <taxon>Geochorda</taxon>
    </lineage>
</organism>
<dbReference type="PANTHER" id="PTHR11699">
    <property type="entry name" value="ALDEHYDE DEHYDROGENASE-RELATED"/>
    <property type="match status" value="1"/>
</dbReference>
<proteinExistence type="inferred from homology"/>
<dbReference type="EMBL" id="CP141614">
    <property type="protein sequence ID" value="WRP13841.1"/>
    <property type="molecule type" value="Genomic_DNA"/>
</dbReference>
<evidence type="ECO:0000259" key="4">
    <source>
        <dbReference type="Pfam" id="PF00171"/>
    </source>
</evidence>
<evidence type="ECO:0000313" key="6">
    <source>
        <dbReference type="Proteomes" id="UP001333102"/>
    </source>
</evidence>
<dbReference type="Pfam" id="PF00171">
    <property type="entry name" value="Aldedh"/>
    <property type="match status" value="1"/>
</dbReference>
<feature type="domain" description="Aldehyde dehydrogenase" evidence="4">
    <location>
        <begin position="19"/>
        <end position="487"/>
    </location>
</feature>
<accession>A0ABZ1BM07</accession>
<protein>
    <submittedName>
        <fullName evidence="5">Aldehyde dehydrogenase family protein</fullName>
        <ecNumber evidence="5">1.2.1.-</ecNumber>
    </submittedName>
</protein>
<evidence type="ECO:0000313" key="5">
    <source>
        <dbReference type="EMBL" id="WRP13841.1"/>
    </source>
</evidence>
<dbReference type="InterPro" id="IPR016161">
    <property type="entry name" value="Ald_DH/histidinol_DH"/>
</dbReference>
<comment type="similarity">
    <text evidence="3">Belongs to the aldehyde dehydrogenase family.</text>
</comment>
<evidence type="ECO:0000256" key="3">
    <source>
        <dbReference type="RuleBase" id="RU003345"/>
    </source>
</evidence>
<dbReference type="SUPFAM" id="SSF53720">
    <property type="entry name" value="ALDH-like"/>
    <property type="match status" value="1"/>
</dbReference>
<dbReference type="PROSITE" id="PS00687">
    <property type="entry name" value="ALDEHYDE_DEHYDR_GLU"/>
    <property type="match status" value="1"/>
</dbReference>
<name>A0ABZ1BM07_9FIRM</name>
<reference evidence="6" key="1">
    <citation type="submission" date="2023-12" db="EMBL/GenBank/DDBJ databases">
        <title>Novel isolates from deep terrestrial aquifers shed light on the physiology and ecology of the class Limnochordia.</title>
        <authorList>
            <person name="Karnachuk O.V."/>
            <person name="Lukina A.P."/>
            <person name="Avakyan M.R."/>
            <person name="Kadnikov V."/>
            <person name="Begmatov S."/>
            <person name="Beletsky A.V."/>
            <person name="Mardanov A.V."/>
            <person name="Ravin N.V."/>
        </authorList>
    </citation>
    <scope>NUCLEOTIDE SEQUENCE [LARGE SCALE GENOMIC DNA]</scope>
    <source>
        <strain evidence="6">LN</strain>
    </source>
</reference>
<dbReference type="InterPro" id="IPR016163">
    <property type="entry name" value="Ald_DH_C"/>
</dbReference>
<dbReference type="GO" id="GO:0016491">
    <property type="term" value="F:oxidoreductase activity"/>
    <property type="evidence" value="ECO:0007669"/>
    <property type="project" value="UniProtKB-KW"/>
</dbReference>
<gene>
    <name evidence="5" type="ORF">VLY81_10390</name>
</gene>
<keyword evidence="6" id="KW-1185">Reference proteome</keyword>
<feature type="active site" evidence="2">
    <location>
        <position position="262"/>
    </location>
</feature>
<dbReference type="InterPro" id="IPR016162">
    <property type="entry name" value="Ald_DH_N"/>
</dbReference>
<dbReference type="Gene3D" id="3.40.309.10">
    <property type="entry name" value="Aldehyde Dehydrogenase, Chain A, domain 2"/>
    <property type="match status" value="1"/>
</dbReference>